<accession>A0ABM9HI44</accession>
<sequence>MRDMQSNMDAVNSIAPAAYTASANGSGVDLQGHDATMVVFSSGVADTTDTDEVYTPKVEESDDNVTFTAVAAGDMEGTLANLAANSVQRVGYKGGKRYIRAVLTIAGTTPSVQAAGIVLRGHPAQAPVA</sequence>
<dbReference type="Proteomes" id="UP001157733">
    <property type="component" value="Chromosome"/>
</dbReference>
<evidence type="ECO:0000313" key="2">
    <source>
        <dbReference type="Proteomes" id="UP001157733"/>
    </source>
</evidence>
<keyword evidence="2" id="KW-1185">Reference proteome</keyword>
<evidence type="ECO:0000313" key="1">
    <source>
        <dbReference type="EMBL" id="CAI2719744.1"/>
    </source>
</evidence>
<protein>
    <submittedName>
        <fullName evidence="1">Uncharacterized protein</fullName>
    </submittedName>
</protein>
<organism evidence="1 2">
    <name type="scientific">Nitrospina watsonii</name>
    <dbReference type="NCBI Taxonomy" id="1323948"/>
    <lineage>
        <taxon>Bacteria</taxon>
        <taxon>Pseudomonadati</taxon>
        <taxon>Nitrospinota/Tectimicrobiota group</taxon>
        <taxon>Nitrospinota</taxon>
        <taxon>Nitrospinia</taxon>
        <taxon>Nitrospinales</taxon>
        <taxon>Nitrospinaceae</taxon>
        <taxon>Nitrospina</taxon>
    </lineage>
</organism>
<name>A0ABM9HI44_9BACT</name>
<dbReference type="RefSeq" id="WP_282012554.1">
    <property type="nucleotide sequence ID" value="NZ_OX336137.1"/>
</dbReference>
<reference evidence="1 2" key="1">
    <citation type="submission" date="2022-09" db="EMBL/GenBank/DDBJ databases">
        <authorList>
            <person name="Kop L."/>
        </authorList>
    </citation>
    <scope>NUCLEOTIDE SEQUENCE [LARGE SCALE GENOMIC DNA]</scope>
    <source>
        <strain evidence="1 2">347</strain>
    </source>
</reference>
<gene>
    <name evidence="1" type="ORF">NSPWAT_2888</name>
</gene>
<proteinExistence type="predicted"/>
<dbReference type="EMBL" id="OX336137">
    <property type="protein sequence ID" value="CAI2719744.1"/>
    <property type="molecule type" value="Genomic_DNA"/>
</dbReference>